<dbReference type="RefSeq" id="WP_069908993.1">
    <property type="nucleotide sequence ID" value="NZ_LAJE02000118.1"/>
</dbReference>
<accession>A0A1E5XTK3</accession>
<organism evidence="2 3">
    <name type="scientific">Devosia insulae DS-56</name>
    <dbReference type="NCBI Taxonomy" id="1116389"/>
    <lineage>
        <taxon>Bacteria</taxon>
        <taxon>Pseudomonadati</taxon>
        <taxon>Pseudomonadota</taxon>
        <taxon>Alphaproteobacteria</taxon>
        <taxon>Hyphomicrobiales</taxon>
        <taxon>Devosiaceae</taxon>
        <taxon>Devosia</taxon>
    </lineage>
</organism>
<gene>
    <name evidence="2" type="ORF">VW23_014350</name>
</gene>
<feature type="transmembrane region" description="Helical" evidence="1">
    <location>
        <begin position="163"/>
        <end position="184"/>
    </location>
</feature>
<evidence type="ECO:0008006" key="4">
    <source>
        <dbReference type="Google" id="ProtNLM"/>
    </source>
</evidence>
<keyword evidence="1" id="KW-1133">Transmembrane helix</keyword>
<keyword evidence="1" id="KW-0472">Membrane</keyword>
<keyword evidence="3" id="KW-1185">Reference proteome</keyword>
<evidence type="ECO:0000313" key="3">
    <source>
        <dbReference type="Proteomes" id="UP000095463"/>
    </source>
</evidence>
<sequence>MTAIVIADRSFVSGAMRSMRSALPPALRRLFRGPVSTLALAETPAARQRRSRRQVDIVVHADTVLRRRIVVPLKARKEIAHAIDLFIRTETPFAPGDVLVHASEDPARPSDQQVSYTVRLLPNAALLQGLKAHKLRPGQVAGILLDGVPEIDFAPALFPARRLLRWLPLVPVVLTLAALGLLGLSELSQRQLQIAALESEIASTLTRVRAVTAEMDTARQQVSGTGAVLKLLNETPSAFLTLEAVRRLLPNETEVLRIDMRGAETRLAIRSPNALADAQRLGDEAANWSSSIEGPITADPSSSLELATILLRPQLVGTQ</sequence>
<dbReference type="Proteomes" id="UP000095463">
    <property type="component" value="Unassembled WGS sequence"/>
</dbReference>
<dbReference type="AlphaFoldDB" id="A0A1E5XTK3"/>
<comment type="caution">
    <text evidence="2">The sequence shown here is derived from an EMBL/GenBank/DDBJ whole genome shotgun (WGS) entry which is preliminary data.</text>
</comment>
<reference evidence="2 3" key="1">
    <citation type="journal article" date="2015" name="Genome Announc.">
        <title>Genome Assemblies of Three Soil-Associated Devosia species: D. insulae, D. limi, and D. soli.</title>
        <authorList>
            <person name="Hassan Y.I."/>
            <person name="Lepp D."/>
            <person name="Zhou T."/>
        </authorList>
    </citation>
    <scope>NUCLEOTIDE SEQUENCE [LARGE SCALE GENOMIC DNA]</scope>
    <source>
        <strain evidence="2 3">DS-56</strain>
    </source>
</reference>
<evidence type="ECO:0000313" key="2">
    <source>
        <dbReference type="EMBL" id="OEO31854.1"/>
    </source>
</evidence>
<dbReference type="EMBL" id="LAJE02000118">
    <property type="protein sequence ID" value="OEO31854.1"/>
    <property type="molecule type" value="Genomic_DNA"/>
</dbReference>
<name>A0A1E5XTK3_9HYPH</name>
<protein>
    <recommendedName>
        <fullName evidence="4">GspL cytoplasmic actin-ATPase-like domain-containing protein</fullName>
    </recommendedName>
</protein>
<evidence type="ECO:0000256" key="1">
    <source>
        <dbReference type="SAM" id="Phobius"/>
    </source>
</evidence>
<keyword evidence="1" id="KW-0812">Transmembrane</keyword>
<proteinExistence type="predicted"/>